<dbReference type="OrthoDB" id="258495at2759"/>
<gene>
    <name evidence="1" type="ORF">L211DRAFT_857666</name>
</gene>
<dbReference type="STRING" id="1051890.A0A3N4LKC0"/>
<organism evidence="1 2">
    <name type="scientific">Terfezia boudieri ATCC MYA-4762</name>
    <dbReference type="NCBI Taxonomy" id="1051890"/>
    <lineage>
        <taxon>Eukaryota</taxon>
        <taxon>Fungi</taxon>
        <taxon>Dikarya</taxon>
        <taxon>Ascomycota</taxon>
        <taxon>Pezizomycotina</taxon>
        <taxon>Pezizomycetes</taxon>
        <taxon>Pezizales</taxon>
        <taxon>Pezizaceae</taxon>
        <taxon>Terfezia</taxon>
    </lineage>
</organism>
<dbReference type="InParanoid" id="A0A3N4LKC0"/>
<dbReference type="GO" id="GO:0047555">
    <property type="term" value="F:3',5'-cyclic-GMP phosphodiesterase activity"/>
    <property type="evidence" value="ECO:0007669"/>
    <property type="project" value="TreeGrafter"/>
</dbReference>
<dbReference type="GO" id="GO:0006198">
    <property type="term" value="P:cAMP catabolic process"/>
    <property type="evidence" value="ECO:0007669"/>
    <property type="project" value="InterPro"/>
</dbReference>
<proteinExistence type="predicted"/>
<name>A0A3N4LKC0_9PEZI</name>
<dbReference type="AlphaFoldDB" id="A0A3N4LKC0"/>
<evidence type="ECO:0000313" key="1">
    <source>
        <dbReference type="EMBL" id="RPB23206.1"/>
    </source>
</evidence>
<dbReference type="PRINTS" id="PR00388">
    <property type="entry name" value="PDIESTERASE2"/>
</dbReference>
<dbReference type="EMBL" id="ML121547">
    <property type="protein sequence ID" value="RPB23206.1"/>
    <property type="molecule type" value="Genomic_DNA"/>
</dbReference>
<evidence type="ECO:0008006" key="3">
    <source>
        <dbReference type="Google" id="ProtNLM"/>
    </source>
</evidence>
<evidence type="ECO:0000313" key="2">
    <source>
        <dbReference type="Proteomes" id="UP000267821"/>
    </source>
</evidence>
<keyword evidence="2" id="KW-1185">Reference proteome</keyword>
<dbReference type="PANTHER" id="PTHR28283:SF1">
    <property type="entry name" value="3',5'-CYCLIC-NUCLEOTIDE PHOSPHODIESTERASE 1"/>
    <property type="match status" value="1"/>
</dbReference>
<dbReference type="InterPro" id="IPR036866">
    <property type="entry name" value="RibonucZ/Hydroxyglut_hydro"/>
</dbReference>
<dbReference type="GO" id="GO:1902660">
    <property type="term" value="P:negative regulation of glucose mediated signaling pathway"/>
    <property type="evidence" value="ECO:0007669"/>
    <property type="project" value="TreeGrafter"/>
</dbReference>
<dbReference type="FunCoup" id="A0A3N4LKC0">
    <property type="interactions" value="51"/>
</dbReference>
<sequence>MAELLIHHSESPAFQVIILGSGGGPSEDNVSGHILKSAGQPWKENSLLAVDAGVHLSGIINILEAHKDLNTQSPQDGAISICPFSEAHLPFKSSRANAGHILRELVSAFLITHSHLDHISGLAIATAALKNVKKCKRIAALPHTITALRKHIFNDFIWPNLSDEDGGVGLVSYLRLPEAASEYIWVAEGLSVQAWPVSHGHCMRKHNHRGSNAGLRASISSLQGASTPAICEQPCVFDSTTYFIRDEITLGEVLMWGDVEPDSISLSPRNFEVWAVAAKKVFEGKLRAVFIECSFDNTQADACLYGHLNPRHLYEELTTLAKQVVLLREETAQDALLQREASTDIEMDTAWKSSRKRKRMNAGWGDGQRIPGRRWGDGPRVILEEFLDGEPVGAAGNDQEDRLAIRRNSAGGVSPKCTVSDPEEEPSEFALSQPDGVIKSKQYSVLENGDGPGIFGLDDHNNGGDKAPEFDFSLRPLDGLLIVVNHVKDSLEDDVDTVEQVYADLQEFEKKHNLGCTFVMAKKGLTIFF</sequence>
<reference evidence="1 2" key="1">
    <citation type="journal article" date="2018" name="Nat. Ecol. Evol.">
        <title>Pezizomycetes genomes reveal the molecular basis of ectomycorrhizal truffle lifestyle.</title>
        <authorList>
            <person name="Murat C."/>
            <person name="Payen T."/>
            <person name="Noel B."/>
            <person name="Kuo A."/>
            <person name="Morin E."/>
            <person name="Chen J."/>
            <person name="Kohler A."/>
            <person name="Krizsan K."/>
            <person name="Balestrini R."/>
            <person name="Da Silva C."/>
            <person name="Montanini B."/>
            <person name="Hainaut M."/>
            <person name="Levati E."/>
            <person name="Barry K.W."/>
            <person name="Belfiori B."/>
            <person name="Cichocki N."/>
            <person name="Clum A."/>
            <person name="Dockter R.B."/>
            <person name="Fauchery L."/>
            <person name="Guy J."/>
            <person name="Iotti M."/>
            <person name="Le Tacon F."/>
            <person name="Lindquist E.A."/>
            <person name="Lipzen A."/>
            <person name="Malagnac F."/>
            <person name="Mello A."/>
            <person name="Molinier V."/>
            <person name="Miyauchi S."/>
            <person name="Poulain J."/>
            <person name="Riccioni C."/>
            <person name="Rubini A."/>
            <person name="Sitrit Y."/>
            <person name="Splivallo R."/>
            <person name="Traeger S."/>
            <person name="Wang M."/>
            <person name="Zifcakova L."/>
            <person name="Wipf D."/>
            <person name="Zambonelli A."/>
            <person name="Paolocci F."/>
            <person name="Nowrousian M."/>
            <person name="Ottonello S."/>
            <person name="Baldrian P."/>
            <person name="Spatafora J.W."/>
            <person name="Henrissat B."/>
            <person name="Nagy L.G."/>
            <person name="Aury J.M."/>
            <person name="Wincker P."/>
            <person name="Grigoriev I.V."/>
            <person name="Bonfante P."/>
            <person name="Martin F.M."/>
        </authorList>
    </citation>
    <scope>NUCLEOTIDE SEQUENCE [LARGE SCALE GENOMIC DNA]</scope>
    <source>
        <strain evidence="1 2">ATCC MYA-4762</strain>
    </source>
</reference>
<protein>
    <recommendedName>
        <fullName evidence="3">Cyclic-AMP phosphodiesterase</fullName>
    </recommendedName>
</protein>
<accession>A0A3N4LKC0</accession>
<dbReference type="InterPro" id="IPR000396">
    <property type="entry name" value="Pdiesterase2"/>
</dbReference>
<dbReference type="Pfam" id="PF02112">
    <property type="entry name" value="PDEase_II"/>
    <property type="match status" value="1"/>
</dbReference>
<dbReference type="Gene3D" id="3.60.15.10">
    <property type="entry name" value="Ribonuclease Z/Hydroxyacylglutathione hydrolase-like"/>
    <property type="match status" value="1"/>
</dbReference>
<dbReference type="CDD" id="cd07735">
    <property type="entry name" value="class_II_PDE_MBL-fold"/>
    <property type="match status" value="1"/>
</dbReference>
<dbReference type="GO" id="GO:0004115">
    <property type="term" value="F:3',5'-cyclic-AMP phosphodiesterase activity"/>
    <property type="evidence" value="ECO:0007669"/>
    <property type="project" value="InterPro"/>
</dbReference>
<dbReference type="PANTHER" id="PTHR28283">
    <property type="entry name" value="3',5'-CYCLIC-NUCLEOTIDE PHOSPHODIESTERASE 1"/>
    <property type="match status" value="1"/>
</dbReference>
<dbReference type="SUPFAM" id="SSF56281">
    <property type="entry name" value="Metallo-hydrolase/oxidoreductase"/>
    <property type="match status" value="1"/>
</dbReference>
<dbReference type="Proteomes" id="UP000267821">
    <property type="component" value="Unassembled WGS sequence"/>
</dbReference>